<dbReference type="Pfam" id="PF02518">
    <property type="entry name" value="HATPase_c"/>
    <property type="match status" value="1"/>
</dbReference>
<dbReference type="InterPro" id="IPR004358">
    <property type="entry name" value="Sig_transdc_His_kin-like_C"/>
</dbReference>
<dbReference type="CDD" id="cd16917">
    <property type="entry name" value="HATPase_UhpB-NarQ-NarX-like"/>
    <property type="match status" value="1"/>
</dbReference>
<dbReference type="RefSeq" id="WP_093201206.1">
    <property type="nucleotide sequence ID" value="NZ_FNGS01000003.1"/>
</dbReference>
<evidence type="ECO:0000256" key="16">
    <source>
        <dbReference type="SAM" id="Coils"/>
    </source>
</evidence>
<comment type="catalytic activity">
    <reaction evidence="1">
        <text>ATP + protein L-histidine = ADP + protein N-phospho-L-histidine.</text>
        <dbReference type="EC" id="2.7.13.3"/>
    </reaction>
</comment>
<dbReference type="Pfam" id="PF07730">
    <property type="entry name" value="HisKA_3"/>
    <property type="match status" value="1"/>
</dbReference>
<evidence type="ECO:0000256" key="4">
    <source>
        <dbReference type="ARBA" id="ARBA00012438"/>
    </source>
</evidence>
<evidence type="ECO:0000256" key="8">
    <source>
        <dbReference type="ARBA" id="ARBA00022679"/>
    </source>
</evidence>
<evidence type="ECO:0000313" key="19">
    <source>
        <dbReference type="EMBL" id="SDL86690.1"/>
    </source>
</evidence>
<feature type="domain" description="Histidine kinase" evidence="18">
    <location>
        <begin position="74"/>
        <end position="270"/>
    </location>
</feature>
<dbReference type="EMBL" id="FNGS01000003">
    <property type="protein sequence ID" value="SDL86690.1"/>
    <property type="molecule type" value="Genomic_DNA"/>
</dbReference>
<organism evidence="19 20">
    <name type="scientific">Siphonobacter aquaeclarae</name>
    <dbReference type="NCBI Taxonomy" id="563176"/>
    <lineage>
        <taxon>Bacteria</taxon>
        <taxon>Pseudomonadati</taxon>
        <taxon>Bacteroidota</taxon>
        <taxon>Cytophagia</taxon>
        <taxon>Cytophagales</taxon>
        <taxon>Cytophagaceae</taxon>
        <taxon>Siphonobacter</taxon>
    </lineage>
</organism>
<dbReference type="GO" id="GO:0051539">
    <property type="term" value="F:4 iron, 4 sulfur cluster binding"/>
    <property type="evidence" value="ECO:0007669"/>
    <property type="project" value="UniProtKB-KW"/>
</dbReference>
<dbReference type="AlphaFoldDB" id="A0A1G9NJZ3"/>
<evidence type="ECO:0000256" key="17">
    <source>
        <dbReference type="SAM" id="Phobius"/>
    </source>
</evidence>
<evidence type="ECO:0000313" key="20">
    <source>
        <dbReference type="Proteomes" id="UP000198901"/>
    </source>
</evidence>
<dbReference type="InterPro" id="IPR011712">
    <property type="entry name" value="Sig_transdc_His_kin_sub3_dim/P"/>
</dbReference>
<evidence type="ECO:0000256" key="14">
    <source>
        <dbReference type="ARBA" id="ARBA00024827"/>
    </source>
</evidence>
<dbReference type="SMART" id="SM00387">
    <property type="entry name" value="HATPase_c"/>
    <property type="match status" value="1"/>
</dbReference>
<evidence type="ECO:0000256" key="12">
    <source>
        <dbReference type="ARBA" id="ARBA00023012"/>
    </source>
</evidence>
<dbReference type="Gene3D" id="3.30.565.10">
    <property type="entry name" value="Histidine kinase-like ATPase, C-terminal domain"/>
    <property type="match status" value="1"/>
</dbReference>
<dbReference type="PRINTS" id="PR00344">
    <property type="entry name" value="BCTRLSENSOR"/>
</dbReference>
<proteinExistence type="predicted"/>
<dbReference type="PROSITE" id="PS50109">
    <property type="entry name" value="HIS_KIN"/>
    <property type="match status" value="1"/>
</dbReference>
<feature type="transmembrane region" description="Helical" evidence="17">
    <location>
        <begin position="12"/>
        <end position="34"/>
    </location>
</feature>
<dbReference type="GO" id="GO:0005737">
    <property type="term" value="C:cytoplasm"/>
    <property type="evidence" value="ECO:0007669"/>
    <property type="project" value="UniProtKB-SubCell"/>
</dbReference>
<dbReference type="InterPro" id="IPR036890">
    <property type="entry name" value="HATPase_C_sf"/>
</dbReference>
<gene>
    <name evidence="19" type="ORF">SAMN04488090_2037</name>
</gene>
<accession>A0A1G9NJZ3</accession>
<dbReference type="Proteomes" id="UP000198901">
    <property type="component" value="Unassembled WGS sequence"/>
</dbReference>
<keyword evidence="9" id="KW-0479">Metal-binding</keyword>
<protein>
    <recommendedName>
        <fullName evidence="5">Oxygen sensor histidine kinase NreB</fullName>
        <ecNumber evidence="4">2.7.13.3</ecNumber>
    </recommendedName>
    <alternativeName>
        <fullName evidence="15">Nitrogen regulation protein B</fullName>
    </alternativeName>
</protein>
<dbReference type="PANTHER" id="PTHR24421">
    <property type="entry name" value="NITRATE/NITRITE SENSOR PROTEIN NARX-RELATED"/>
    <property type="match status" value="1"/>
</dbReference>
<evidence type="ECO:0000256" key="6">
    <source>
        <dbReference type="ARBA" id="ARBA00022485"/>
    </source>
</evidence>
<name>A0A1G9NJZ3_9BACT</name>
<keyword evidence="6" id="KW-0004">4Fe-4S</keyword>
<comment type="cofactor">
    <cofactor evidence="2">
        <name>[4Fe-4S] cluster</name>
        <dbReference type="ChEBI" id="CHEBI:49883"/>
    </cofactor>
</comment>
<evidence type="ECO:0000256" key="5">
    <source>
        <dbReference type="ARBA" id="ARBA00017322"/>
    </source>
</evidence>
<evidence type="ECO:0000256" key="15">
    <source>
        <dbReference type="ARBA" id="ARBA00030800"/>
    </source>
</evidence>
<reference evidence="19 20" key="1">
    <citation type="submission" date="2016-10" db="EMBL/GenBank/DDBJ databases">
        <authorList>
            <person name="de Groot N.N."/>
        </authorList>
    </citation>
    <scope>NUCLEOTIDE SEQUENCE [LARGE SCALE GENOMIC DNA]</scope>
    <source>
        <strain evidence="19 20">DSM 21668</strain>
    </source>
</reference>
<dbReference type="InterPro" id="IPR005467">
    <property type="entry name" value="His_kinase_dom"/>
</dbReference>
<keyword evidence="8" id="KW-0808">Transferase</keyword>
<comment type="subcellular location">
    <subcellularLocation>
        <location evidence="3">Cytoplasm</location>
    </subcellularLocation>
</comment>
<keyword evidence="11" id="KW-0408">Iron</keyword>
<dbReference type="InterPro" id="IPR003594">
    <property type="entry name" value="HATPase_dom"/>
</dbReference>
<dbReference type="GO" id="GO:0046872">
    <property type="term" value="F:metal ion binding"/>
    <property type="evidence" value="ECO:0007669"/>
    <property type="project" value="UniProtKB-KW"/>
</dbReference>
<dbReference type="GO" id="GO:0046983">
    <property type="term" value="F:protein dimerization activity"/>
    <property type="evidence" value="ECO:0007669"/>
    <property type="project" value="InterPro"/>
</dbReference>
<dbReference type="OrthoDB" id="9760839at2"/>
<evidence type="ECO:0000256" key="9">
    <source>
        <dbReference type="ARBA" id="ARBA00022723"/>
    </source>
</evidence>
<evidence type="ECO:0000256" key="10">
    <source>
        <dbReference type="ARBA" id="ARBA00022777"/>
    </source>
</evidence>
<dbReference type="InterPro" id="IPR050482">
    <property type="entry name" value="Sensor_HK_TwoCompSys"/>
</dbReference>
<evidence type="ECO:0000256" key="1">
    <source>
        <dbReference type="ARBA" id="ARBA00000085"/>
    </source>
</evidence>
<evidence type="ECO:0000256" key="11">
    <source>
        <dbReference type="ARBA" id="ARBA00023004"/>
    </source>
</evidence>
<keyword evidence="7" id="KW-0963">Cytoplasm</keyword>
<feature type="coiled-coil region" evidence="16">
    <location>
        <begin position="97"/>
        <end position="127"/>
    </location>
</feature>
<keyword evidence="17" id="KW-0812">Transmembrane</keyword>
<sequence>MDNSPNEAFRLAIAAGVAMIILMAGFIVLFLIVYKRKQDKQRSLVRELEEQHQKELLEASLRSQEVEAQRIAADLHDDIGTLLSATRMSFSLVTRHVDDTQESRESVEQTKKLLEEAVENVRKLTKDLQPPALEKLGLAIALQELVRKLQQANPALAIEFEQEGMQGDRLEKAIELTLYRVAQELLHNSLKHARADRIDLHLIRQKQRLLFTLADDGVGYDPQEVQLRGANAGLGLKNIESRLNVVGGHVIFETSPGKGTLAIVDIPLPPEQR</sequence>
<keyword evidence="16" id="KW-0175">Coiled coil</keyword>
<dbReference type="Gene3D" id="1.20.5.1930">
    <property type="match status" value="1"/>
</dbReference>
<keyword evidence="20" id="KW-1185">Reference proteome</keyword>
<evidence type="ECO:0000256" key="2">
    <source>
        <dbReference type="ARBA" id="ARBA00001966"/>
    </source>
</evidence>
<keyword evidence="17" id="KW-0472">Membrane</keyword>
<dbReference type="GO" id="GO:0016020">
    <property type="term" value="C:membrane"/>
    <property type="evidence" value="ECO:0007669"/>
    <property type="project" value="InterPro"/>
</dbReference>
<dbReference type="SUPFAM" id="SSF55874">
    <property type="entry name" value="ATPase domain of HSP90 chaperone/DNA topoisomerase II/histidine kinase"/>
    <property type="match status" value="1"/>
</dbReference>
<feature type="coiled-coil region" evidence="16">
    <location>
        <begin position="34"/>
        <end position="69"/>
    </location>
</feature>
<dbReference type="GO" id="GO:0000155">
    <property type="term" value="F:phosphorelay sensor kinase activity"/>
    <property type="evidence" value="ECO:0007669"/>
    <property type="project" value="InterPro"/>
</dbReference>
<dbReference type="EC" id="2.7.13.3" evidence="4"/>
<keyword evidence="13" id="KW-0411">Iron-sulfur</keyword>
<evidence type="ECO:0000259" key="18">
    <source>
        <dbReference type="PROSITE" id="PS50109"/>
    </source>
</evidence>
<comment type="function">
    <text evidence="14">Member of the two-component regulatory system NreB/NreC involved in the control of dissimilatory nitrate/nitrite reduction in response to oxygen. NreB functions as a direct oxygen sensor histidine kinase which is autophosphorylated, in the absence of oxygen, probably at the conserved histidine residue, and transfers its phosphate group probably to a conserved aspartate residue of NreC. NreB/NreC activates the expression of the nitrate (narGHJI) and nitrite (nir) reductase operons, as well as the putative nitrate transporter gene narT.</text>
</comment>
<keyword evidence="10 19" id="KW-0418">Kinase</keyword>
<evidence type="ECO:0000256" key="13">
    <source>
        <dbReference type="ARBA" id="ARBA00023014"/>
    </source>
</evidence>
<dbReference type="STRING" id="563176.SAMN04488090_2037"/>
<evidence type="ECO:0000256" key="7">
    <source>
        <dbReference type="ARBA" id="ARBA00022490"/>
    </source>
</evidence>
<evidence type="ECO:0000256" key="3">
    <source>
        <dbReference type="ARBA" id="ARBA00004496"/>
    </source>
</evidence>
<keyword evidence="17" id="KW-1133">Transmembrane helix</keyword>
<keyword evidence="12" id="KW-0902">Two-component regulatory system</keyword>